<gene>
    <name evidence="2" type="ORF">BD410DRAFT_779871</name>
</gene>
<dbReference type="OrthoDB" id="9626941at2759"/>
<dbReference type="VEuPathDB" id="FungiDB:BD410DRAFT_779871"/>
<organism evidence="2 3">
    <name type="scientific">Rickenella mellea</name>
    <dbReference type="NCBI Taxonomy" id="50990"/>
    <lineage>
        <taxon>Eukaryota</taxon>
        <taxon>Fungi</taxon>
        <taxon>Dikarya</taxon>
        <taxon>Basidiomycota</taxon>
        <taxon>Agaricomycotina</taxon>
        <taxon>Agaricomycetes</taxon>
        <taxon>Hymenochaetales</taxon>
        <taxon>Rickenellaceae</taxon>
        <taxon>Rickenella</taxon>
    </lineage>
</organism>
<evidence type="ECO:0000256" key="1">
    <source>
        <dbReference type="SAM" id="Phobius"/>
    </source>
</evidence>
<keyword evidence="1" id="KW-0472">Membrane</keyword>
<feature type="transmembrane region" description="Helical" evidence="1">
    <location>
        <begin position="55"/>
        <end position="73"/>
    </location>
</feature>
<keyword evidence="3" id="KW-1185">Reference proteome</keyword>
<feature type="transmembrane region" description="Helical" evidence="1">
    <location>
        <begin position="27"/>
        <end position="48"/>
    </location>
</feature>
<dbReference type="Proteomes" id="UP000294933">
    <property type="component" value="Unassembled WGS sequence"/>
</dbReference>
<dbReference type="GO" id="GO:0005789">
    <property type="term" value="C:endoplasmic reticulum membrane"/>
    <property type="evidence" value="ECO:0007669"/>
    <property type="project" value="TreeGrafter"/>
</dbReference>
<dbReference type="GO" id="GO:0070072">
    <property type="term" value="P:vacuolar proton-transporting V-type ATPase complex assembly"/>
    <property type="evidence" value="ECO:0007669"/>
    <property type="project" value="InterPro"/>
</dbReference>
<dbReference type="Pfam" id="PF08636">
    <property type="entry name" value="Pkr1"/>
    <property type="match status" value="1"/>
</dbReference>
<evidence type="ECO:0000313" key="3">
    <source>
        <dbReference type="Proteomes" id="UP000294933"/>
    </source>
</evidence>
<evidence type="ECO:0000313" key="2">
    <source>
        <dbReference type="EMBL" id="TDL29468.1"/>
    </source>
</evidence>
<dbReference type="PANTHER" id="PTHR28251:SF1">
    <property type="entry name" value="V-TYPE ATPASE ASSEMBLY FACTOR PKR1"/>
    <property type="match status" value="1"/>
</dbReference>
<name>A0A4V3AZL0_9AGAM</name>
<proteinExistence type="predicted"/>
<dbReference type="PANTHER" id="PTHR28251">
    <property type="entry name" value="V-TYPE ATPASE ASSEMBLY FACTOR PKR1"/>
    <property type="match status" value="1"/>
</dbReference>
<dbReference type="AlphaFoldDB" id="A0A4V3AZL0"/>
<sequence length="93" mass="10340">MSENSADSVVSFFSDILKPGSSLNPNFLIVVDGAFTCLLFVLLMLLWMTAGSIHLFALIAIELALWASVKWFINELKNVKPPSQQPTENKKIE</sequence>
<keyword evidence="1" id="KW-0812">Transmembrane</keyword>
<keyword evidence="1" id="KW-1133">Transmembrane helix</keyword>
<dbReference type="EMBL" id="ML170156">
    <property type="protein sequence ID" value="TDL29468.1"/>
    <property type="molecule type" value="Genomic_DNA"/>
</dbReference>
<evidence type="ECO:0008006" key="4">
    <source>
        <dbReference type="Google" id="ProtNLM"/>
    </source>
</evidence>
<dbReference type="InterPro" id="IPR013945">
    <property type="entry name" value="Pkr1"/>
</dbReference>
<accession>A0A4V3AZL0</accession>
<protein>
    <recommendedName>
        <fullName evidence="4">Pkr1-domain-containing protein</fullName>
    </recommendedName>
</protein>
<reference evidence="2 3" key="1">
    <citation type="submission" date="2018-06" db="EMBL/GenBank/DDBJ databases">
        <title>A transcriptomic atlas of mushroom development highlights an independent origin of complex multicellularity.</title>
        <authorList>
            <consortium name="DOE Joint Genome Institute"/>
            <person name="Krizsan K."/>
            <person name="Almasi E."/>
            <person name="Merenyi Z."/>
            <person name="Sahu N."/>
            <person name="Viragh M."/>
            <person name="Koszo T."/>
            <person name="Mondo S."/>
            <person name="Kiss B."/>
            <person name="Balint B."/>
            <person name="Kues U."/>
            <person name="Barry K."/>
            <person name="Hegedus J.C."/>
            <person name="Henrissat B."/>
            <person name="Johnson J."/>
            <person name="Lipzen A."/>
            <person name="Ohm R."/>
            <person name="Nagy I."/>
            <person name="Pangilinan J."/>
            <person name="Yan J."/>
            <person name="Xiong Y."/>
            <person name="Grigoriev I.V."/>
            <person name="Hibbett D.S."/>
            <person name="Nagy L.G."/>
        </authorList>
    </citation>
    <scope>NUCLEOTIDE SEQUENCE [LARGE SCALE GENOMIC DNA]</scope>
    <source>
        <strain evidence="2 3">SZMC22713</strain>
    </source>
</reference>